<protein>
    <submittedName>
        <fullName evidence="5">Acyl-CoA reductase-like NAD-dependent aldehyde dehydrogenase</fullName>
    </submittedName>
</protein>
<dbReference type="Gene3D" id="3.40.50.720">
    <property type="entry name" value="NAD(P)-binding Rossmann-like Domain"/>
    <property type="match status" value="1"/>
</dbReference>
<dbReference type="EMBL" id="JACHWU010000001">
    <property type="protein sequence ID" value="MBB3050490.1"/>
    <property type="molecule type" value="Genomic_DNA"/>
</dbReference>
<keyword evidence="6" id="KW-1185">Reference proteome</keyword>
<feature type="domain" description="D-isomer specific 2-hydroxyacid dehydrogenase NAD-binding" evidence="4">
    <location>
        <begin position="1"/>
        <end position="57"/>
    </location>
</feature>
<evidence type="ECO:0000256" key="3">
    <source>
        <dbReference type="ARBA" id="ARBA00023027"/>
    </source>
</evidence>
<proteinExistence type="inferred from homology"/>
<dbReference type="InterPro" id="IPR016161">
    <property type="entry name" value="Ald_DH/histidinol_DH"/>
</dbReference>
<dbReference type="Pfam" id="PF02826">
    <property type="entry name" value="2-Hacid_dh_C"/>
    <property type="match status" value="1"/>
</dbReference>
<keyword evidence="2" id="KW-0560">Oxidoreductase</keyword>
<sequence length="189" mass="19529">MDELPGAADAVSLHAPLTAETSKLLGAAAFERMRRGAFLVNTSRGGLVDQDALADAVGFTGSTGGGRALYDLAVGRENPIPFYGELGSINPVVVTEAVVAARGREVAEGLAGSFRLGTGQFCTKPGVVLVPADSGFDTQVADAVRPSEPAPMLTARMRDAFQAGIAALSEVPGVRELVKAEPRGRPVWP</sequence>
<dbReference type="GO" id="GO:0008720">
    <property type="term" value="F:D-lactate dehydrogenase (NAD+) activity"/>
    <property type="evidence" value="ECO:0007669"/>
    <property type="project" value="TreeGrafter"/>
</dbReference>
<dbReference type="InterPro" id="IPR016163">
    <property type="entry name" value="Ald_DH_C"/>
</dbReference>
<dbReference type="AlphaFoldDB" id="A0A839S096"/>
<accession>A0A839S096</accession>
<gene>
    <name evidence="5" type="ORF">FHS23_001485</name>
</gene>
<evidence type="ECO:0000313" key="5">
    <source>
        <dbReference type="EMBL" id="MBB3050490.1"/>
    </source>
</evidence>
<dbReference type="InterPro" id="IPR036291">
    <property type="entry name" value="NAD(P)-bd_dom_sf"/>
</dbReference>
<name>A0A839S096_9PSEU</name>
<dbReference type="PANTHER" id="PTHR43026:SF1">
    <property type="entry name" value="2-HYDROXYACID DEHYDROGENASE HOMOLOG 1-RELATED"/>
    <property type="match status" value="1"/>
</dbReference>
<dbReference type="Proteomes" id="UP000550714">
    <property type="component" value="Unassembled WGS sequence"/>
</dbReference>
<evidence type="ECO:0000256" key="1">
    <source>
        <dbReference type="ARBA" id="ARBA00005854"/>
    </source>
</evidence>
<evidence type="ECO:0000259" key="4">
    <source>
        <dbReference type="Pfam" id="PF02826"/>
    </source>
</evidence>
<comment type="similarity">
    <text evidence="1">Belongs to the D-isomer specific 2-hydroxyacid dehydrogenase family.</text>
</comment>
<evidence type="ECO:0000256" key="2">
    <source>
        <dbReference type="ARBA" id="ARBA00023002"/>
    </source>
</evidence>
<dbReference type="SUPFAM" id="SSF53720">
    <property type="entry name" value="ALDH-like"/>
    <property type="match status" value="1"/>
</dbReference>
<organism evidence="5 6">
    <name type="scientific">Prauserella isguenensis</name>
    <dbReference type="NCBI Taxonomy" id="1470180"/>
    <lineage>
        <taxon>Bacteria</taxon>
        <taxon>Bacillati</taxon>
        <taxon>Actinomycetota</taxon>
        <taxon>Actinomycetes</taxon>
        <taxon>Pseudonocardiales</taxon>
        <taxon>Pseudonocardiaceae</taxon>
        <taxon>Prauserella</taxon>
    </lineage>
</organism>
<dbReference type="Gene3D" id="3.40.309.10">
    <property type="entry name" value="Aldehyde Dehydrogenase, Chain A, domain 2"/>
    <property type="match status" value="1"/>
</dbReference>
<dbReference type="SUPFAM" id="SSF51735">
    <property type="entry name" value="NAD(P)-binding Rossmann-fold domains"/>
    <property type="match status" value="1"/>
</dbReference>
<keyword evidence="3" id="KW-0520">NAD</keyword>
<dbReference type="InterPro" id="IPR029753">
    <property type="entry name" value="D-isomer_DH_CS"/>
</dbReference>
<dbReference type="InterPro" id="IPR006140">
    <property type="entry name" value="D-isomer_DH_NAD-bd"/>
</dbReference>
<comment type="caution">
    <text evidence="5">The sequence shown here is derived from an EMBL/GenBank/DDBJ whole genome shotgun (WGS) entry which is preliminary data.</text>
</comment>
<dbReference type="PROSITE" id="PS00671">
    <property type="entry name" value="D_2_HYDROXYACID_DH_3"/>
    <property type="match status" value="1"/>
</dbReference>
<evidence type="ECO:0000313" key="6">
    <source>
        <dbReference type="Proteomes" id="UP000550714"/>
    </source>
</evidence>
<dbReference type="GO" id="GO:0016620">
    <property type="term" value="F:oxidoreductase activity, acting on the aldehyde or oxo group of donors, NAD or NADP as acceptor"/>
    <property type="evidence" value="ECO:0007669"/>
    <property type="project" value="InterPro"/>
</dbReference>
<dbReference type="InterPro" id="IPR058205">
    <property type="entry name" value="D-LDH-like"/>
</dbReference>
<reference evidence="5 6" key="1">
    <citation type="submission" date="2020-08" db="EMBL/GenBank/DDBJ databases">
        <title>Genomic Encyclopedia of Type Strains, Phase III (KMG-III): the genomes of soil and plant-associated and newly described type strains.</title>
        <authorList>
            <person name="Whitman W."/>
        </authorList>
    </citation>
    <scope>NUCLEOTIDE SEQUENCE [LARGE SCALE GENOMIC DNA]</scope>
    <source>
        <strain evidence="5 6">CECT 8577</strain>
    </source>
</reference>
<dbReference type="GO" id="GO:0051287">
    <property type="term" value="F:NAD binding"/>
    <property type="evidence" value="ECO:0007669"/>
    <property type="project" value="InterPro"/>
</dbReference>
<dbReference type="PANTHER" id="PTHR43026">
    <property type="entry name" value="2-HYDROXYACID DEHYDROGENASE HOMOLOG 1-RELATED"/>
    <property type="match status" value="1"/>
</dbReference>